<dbReference type="Gene3D" id="2.130.10.10">
    <property type="entry name" value="YVTN repeat-like/Quinoprotein amine dehydrogenase"/>
    <property type="match status" value="1"/>
</dbReference>
<dbReference type="Pfam" id="PF13360">
    <property type="entry name" value="PQQ_2"/>
    <property type="match status" value="1"/>
</dbReference>
<dbReference type="EMBL" id="UINC01062741">
    <property type="protein sequence ID" value="SVB89640.1"/>
    <property type="molecule type" value="Genomic_DNA"/>
</dbReference>
<dbReference type="InterPro" id="IPR002372">
    <property type="entry name" value="PQQ_rpt_dom"/>
</dbReference>
<sequence length="224" mass="24094">MFVMAALAMAVPCAVAQDWPQWRGPSRDGSVTGFTIPDSWPTGLNEQWSVEVGFGYASPILIGDHVYMFTRQGDDEVMMALDAGSGETLWRTSYPASFDMVAATRNHGPGPKSTPAYADGRLFTLGISGIVTAFDAETGGQLWQRPAGPVEPLYHTGQSPYVDGDQMILHVGGQDAGALTAFDVATGEERWRWDGDGPAYGSPIVVEIEGVRQVVTFTQENFVG</sequence>
<dbReference type="PANTHER" id="PTHR34512">
    <property type="entry name" value="CELL SURFACE PROTEIN"/>
    <property type="match status" value="1"/>
</dbReference>
<proteinExistence type="predicted"/>
<dbReference type="InterPro" id="IPR018391">
    <property type="entry name" value="PQQ_b-propeller_rpt"/>
</dbReference>
<reference evidence="2" key="1">
    <citation type="submission" date="2018-05" db="EMBL/GenBank/DDBJ databases">
        <authorList>
            <person name="Lanie J.A."/>
            <person name="Ng W.-L."/>
            <person name="Kazmierczak K.M."/>
            <person name="Andrzejewski T.M."/>
            <person name="Davidsen T.M."/>
            <person name="Wayne K.J."/>
            <person name="Tettelin H."/>
            <person name="Glass J.I."/>
            <person name="Rusch D."/>
            <person name="Podicherti R."/>
            <person name="Tsui H.-C.T."/>
            <person name="Winkler M.E."/>
        </authorList>
    </citation>
    <scope>NUCLEOTIDE SEQUENCE</scope>
</reference>
<evidence type="ECO:0000259" key="1">
    <source>
        <dbReference type="Pfam" id="PF13360"/>
    </source>
</evidence>
<dbReference type="SMART" id="SM00564">
    <property type="entry name" value="PQQ"/>
    <property type="match status" value="3"/>
</dbReference>
<accession>A0A382HQT8</accession>
<name>A0A382HQT8_9ZZZZ</name>
<feature type="domain" description="Pyrrolo-quinoline quinone repeat" evidence="1">
    <location>
        <begin position="76"/>
        <end position="217"/>
    </location>
</feature>
<dbReference type="PANTHER" id="PTHR34512:SF30">
    <property type="entry name" value="OUTER MEMBRANE PROTEIN ASSEMBLY FACTOR BAMB"/>
    <property type="match status" value="1"/>
</dbReference>
<dbReference type="SUPFAM" id="SSF50998">
    <property type="entry name" value="Quinoprotein alcohol dehydrogenase-like"/>
    <property type="match status" value="1"/>
</dbReference>
<protein>
    <recommendedName>
        <fullName evidence="1">Pyrrolo-quinoline quinone repeat domain-containing protein</fullName>
    </recommendedName>
</protein>
<evidence type="ECO:0000313" key="2">
    <source>
        <dbReference type="EMBL" id="SVB89640.1"/>
    </source>
</evidence>
<dbReference type="InterPro" id="IPR011047">
    <property type="entry name" value="Quinoprotein_ADH-like_sf"/>
</dbReference>
<feature type="non-terminal residue" evidence="2">
    <location>
        <position position="224"/>
    </location>
</feature>
<organism evidence="2">
    <name type="scientific">marine metagenome</name>
    <dbReference type="NCBI Taxonomy" id="408172"/>
    <lineage>
        <taxon>unclassified sequences</taxon>
        <taxon>metagenomes</taxon>
        <taxon>ecological metagenomes</taxon>
    </lineage>
</organism>
<dbReference type="AlphaFoldDB" id="A0A382HQT8"/>
<dbReference type="InterPro" id="IPR015943">
    <property type="entry name" value="WD40/YVTN_repeat-like_dom_sf"/>
</dbReference>
<gene>
    <name evidence="2" type="ORF">METZ01_LOCUS242494</name>
</gene>